<name>A0ABX0J2B8_9BACL</name>
<organism evidence="3 4">
    <name type="scientific">Paenibacillus agricola</name>
    <dbReference type="NCBI Taxonomy" id="2716264"/>
    <lineage>
        <taxon>Bacteria</taxon>
        <taxon>Bacillati</taxon>
        <taxon>Bacillota</taxon>
        <taxon>Bacilli</taxon>
        <taxon>Bacillales</taxon>
        <taxon>Paenibacillaceae</taxon>
        <taxon>Paenibacillus</taxon>
    </lineage>
</organism>
<keyword evidence="1" id="KW-1133">Transmembrane helix</keyword>
<evidence type="ECO:0000259" key="2">
    <source>
        <dbReference type="PROSITE" id="PS50156"/>
    </source>
</evidence>
<feature type="transmembrane region" description="Helical" evidence="1">
    <location>
        <begin position="904"/>
        <end position="925"/>
    </location>
</feature>
<evidence type="ECO:0000313" key="3">
    <source>
        <dbReference type="EMBL" id="NHN29793.1"/>
    </source>
</evidence>
<dbReference type="InterPro" id="IPR000731">
    <property type="entry name" value="SSD"/>
</dbReference>
<dbReference type="Proteomes" id="UP001165962">
    <property type="component" value="Unassembled WGS sequence"/>
</dbReference>
<comment type="caution">
    <text evidence="3">The sequence shown here is derived from an EMBL/GenBank/DDBJ whole genome shotgun (WGS) entry which is preliminary data.</text>
</comment>
<keyword evidence="1" id="KW-0472">Membrane</keyword>
<keyword evidence="1" id="KW-0812">Transmembrane</keyword>
<feature type="transmembrane region" description="Helical" evidence="1">
    <location>
        <begin position="330"/>
        <end position="349"/>
    </location>
</feature>
<dbReference type="SUPFAM" id="SSF82866">
    <property type="entry name" value="Multidrug efflux transporter AcrB transmembrane domain"/>
    <property type="match status" value="2"/>
</dbReference>
<dbReference type="SUPFAM" id="SSF82693">
    <property type="entry name" value="Multidrug efflux transporter AcrB pore domain, PN1, PN2, PC1 and PC2 subdomains"/>
    <property type="match status" value="2"/>
</dbReference>
<reference evidence="3" key="1">
    <citation type="submission" date="2020-03" db="EMBL/GenBank/DDBJ databases">
        <title>Draft sequencing of Paenibacilllus sp. S3N08.</title>
        <authorList>
            <person name="Kim D.-U."/>
        </authorList>
    </citation>
    <scope>NUCLEOTIDE SEQUENCE</scope>
    <source>
        <strain evidence="3">S3N08</strain>
    </source>
</reference>
<gene>
    <name evidence="3" type="ORF">G9U52_08080</name>
</gene>
<feature type="transmembrane region" description="Helical" evidence="1">
    <location>
        <begin position="522"/>
        <end position="545"/>
    </location>
</feature>
<feature type="transmembrane region" description="Helical" evidence="1">
    <location>
        <begin position="852"/>
        <end position="871"/>
    </location>
</feature>
<dbReference type="InterPro" id="IPR027463">
    <property type="entry name" value="AcrB_DN_DC_subdom"/>
</dbReference>
<keyword evidence="4" id="KW-1185">Reference proteome</keyword>
<feature type="transmembrane region" description="Helical" evidence="1">
    <location>
        <begin position="356"/>
        <end position="378"/>
    </location>
</feature>
<proteinExistence type="predicted"/>
<dbReference type="Gene3D" id="1.20.1640.10">
    <property type="entry name" value="Multidrug efflux transporter AcrB transmembrane domain"/>
    <property type="match status" value="2"/>
</dbReference>
<feature type="transmembrane region" description="Helical" evidence="1">
    <location>
        <begin position="878"/>
        <end position="898"/>
    </location>
</feature>
<dbReference type="PROSITE" id="PS50156">
    <property type="entry name" value="SSD"/>
    <property type="match status" value="1"/>
</dbReference>
<dbReference type="RefSeq" id="WP_166148074.1">
    <property type="nucleotide sequence ID" value="NZ_JAAOIW010000002.1"/>
</dbReference>
<dbReference type="PANTHER" id="PTHR32063:SF0">
    <property type="entry name" value="SWARMING MOTILITY PROTEIN SWRC"/>
    <property type="match status" value="1"/>
</dbReference>
<evidence type="ECO:0000313" key="4">
    <source>
        <dbReference type="Proteomes" id="UP001165962"/>
    </source>
</evidence>
<feature type="transmembrane region" description="Helical" evidence="1">
    <location>
        <begin position="384"/>
        <end position="407"/>
    </location>
</feature>
<dbReference type="EMBL" id="JAAOIW010000002">
    <property type="protein sequence ID" value="NHN29793.1"/>
    <property type="molecule type" value="Genomic_DNA"/>
</dbReference>
<accession>A0ABX0J2B8</accession>
<evidence type="ECO:0000256" key="1">
    <source>
        <dbReference type="SAM" id="Phobius"/>
    </source>
</evidence>
<feature type="transmembrane region" description="Helical" evidence="1">
    <location>
        <begin position="428"/>
        <end position="454"/>
    </location>
</feature>
<feature type="transmembrane region" description="Helical" evidence="1">
    <location>
        <begin position="946"/>
        <end position="969"/>
    </location>
</feature>
<dbReference type="Gene3D" id="3.30.70.1440">
    <property type="entry name" value="Multidrug efflux transporter AcrB pore domain"/>
    <property type="match status" value="1"/>
</dbReference>
<dbReference type="Gene3D" id="3.30.70.1320">
    <property type="entry name" value="Multidrug efflux transporter AcrB pore domain like"/>
    <property type="match status" value="1"/>
</dbReference>
<dbReference type="SUPFAM" id="SSF82714">
    <property type="entry name" value="Multidrug efflux transporter AcrB TolC docking domain, DN and DC subdomains"/>
    <property type="match status" value="2"/>
</dbReference>
<dbReference type="PRINTS" id="PR00702">
    <property type="entry name" value="ACRIFLAVINRP"/>
</dbReference>
<dbReference type="Pfam" id="PF00873">
    <property type="entry name" value="ACR_tran"/>
    <property type="match status" value="1"/>
</dbReference>
<dbReference type="Gene3D" id="3.30.70.1430">
    <property type="entry name" value="Multidrug efflux transporter AcrB pore domain"/>
    <property type="match status" value="2"/>
</dbReference>
<feature type="domain" description="SSD" evidence="2">
    <location>
        <begin position="359"/>
        <end position="485"/>
    </location>
</feature>
<protein>
    <submittedName>
        <fullName evidence="3">Efflux RND transporter permease subunit</fullName>
    </submittedName>
</protein>
<dbReference type="InterPro" id="IPR001036">
    <property type="entry name" value="Acrflvin-R"/>
</dbReference>
<dbReference type="PANTHER" id="PTHR32063">
    <property type="match status" value="1"/>
</dbReference>
<dbReference type="Gene3D" id="3.30.2090.10">
    <property type="entry name" value="Multidrug efflux transporter AcrB TolC docking domain, DN and DC subdomains"/>
    <property type="match status" value="2"/>
</dbReference>
<feature type="transmembrane region" description="Helical" evidence="1">
    <location>
        <begin position="981"/>
        <end position="1004"/>
    </location>
</feature>
<sequence length="1030" mass="111413">MNQFTNFSMKNVAAIFIIVALLLGGGIYSAFTIKVENMPNISFPVVLISTSYPASPTDVMREVTKPIEDKISNIEGLDTMTSTSSDNISTVIVQFEQSVDIDKKKQEVESLIQEVRLPDSAARPKASTFGFASIPAYYLAVYAESGMSQTELDKMYEDQIEPGLLSIHGIDHIDSIGSRETSLDIELDADALTSFGLTPTQLSTSLRNTLTNGAIGTVEFNGNTKVARVTGNIDSLYNLENMEIAAGNGSTLQLKQVAKVKAVTESEFIARLDGKPALGIHLYKTSNANAVDFSDETDKLIENWQTTLPGITFKTVYNSADLVKESINGMLKEGIMGAILASLMILVFLRNVRMTMIVLVSIPLSIMITLLVISQFGITLNTMTLGGIFIAVGRVVDDSIVVIENIYASLQKAQERNESVIKLATKQVSMAITSSTLATVGVFAPIGMVSGIVGELFRPFAITVACAMLASLLVALTVIPMMAKLLVLNSKITHHEEGKQGRLMSLYEKVLKWCLSNRVKTLILSALIFVVSIAAIVPNLAVSFIPSGSSERQMSFSIKLPNETSINGTDQISKEIEKIMQEAKDESGNPLFTFVEAFVGYSGGEDQVSNMAEIYTEVNETADPDQVKKDYKEIILYELPKGSEVTPKSLAGGGGGISSTDFTYSLKGDNQLLLEEAAIVIKQKLENYPELSEVEDSLSDSKTQLQITVDQSKARTFGLSTSQIRDTARSWITKEQLGDIQFDNITYTTTVQLTKADKDSIEKIGKIPLKTATNTTIYLNEVAKLTEVEAPLSLHRESREQVLSITAKIDAVNKSAVSAKITTELGQVALPDGINREVKGVSADINESFRQLFVAMAVAIAVVYLVMVLAFGNASAPFAILFSLPLAAIGGLLGLLITRQALDVTSMIGFMMLIGIVVTNAIVLIDRAQQLRNEGYTVRHALVEAGIVRLRPIIMTAGATIMAMMPLALGFTKGTLISKGLAVVVIGGLTTSTLLTLVVVPVVYELIEAMKNRSGQWLSRKPKASKTLEG</sequence>
<feature type="transmembrane region" description="Helical" evidence="1">
    <location>
        <begin position="460"/>
        <end position="483"/>
    </location>
</feature>